<protein>
    <submittedName>
        <fullName evidence="1">Uncharacterized protein</fullName>
    </submittedName>
</protein>
<dbReference type="Proteomes" id="UP001054837">
    <property type="component" value="Unassembled WGS sequence"/>
</dbReference>
<evidence type="ECO:0000313" key="1">
    <source>
        <dbReference type="EMBL" id="GIY38539.1"/>
    </source>
</evidence>
<accession>A0AAV4SX67</accession>
<dbReference type="AlphaFoldDB" id="A0AAV4SX67"/>
<evidence type="ECO:0000313" key="2">
    <source>
        <dbReference type="Proteomes" id="UP001054837"/>
    </source>
</evidence>
<keyword evidence="2" id="KW-1185">Reference proteome</keyword>
<feature type="non-terminal residue" evidence="1">
    <location>
        <position position="1"/>
    </location>
</feature>
<gene>
    <name evidence="1" type="ORF">CDAR_175591</name>
</gene>
<dbReference type="EMBL" id="BPLQ01008635">
    <property type="protein sequence ID" value="GIY38539.1"/>
    <property type="molecule type" value="Genomic_DNA"/>
</dbReference>
<comment type="caution">
    <text evidence="1">The sequence shown here is derived from an EMBL/GenBank/DDBJ whole genome shotgun (WGS) entry which is preliminary data.</text>
</comment>
<proteinExistence type="predicted"/>
<reference evidence="1 2" key="1">
    <citation type="submission" date="2021-06" db="EMBL/GenBank/DDBJ databases">
        <title>Caerostris darwini draft genome.</title>
        <authorList>
            <person name="Kono N."/>
            <person name="Arakawa K."/>
        </authorList>
    </citation>
    <scope>NUCLEOTIDE SEQUENCE [LARGE SCALE GENOMIC DNA]</scope>
</reference>
<sequence>ATHTIETHVRKRNVRLSIFIARNVFPNGTGRAPNQSGWKTIVCGRKQYYLPLPCATCEKVPLAPLGGHDSPESRRVDATFGALSLARDTALTRIKNRKITLKYV</sequence>
<organism evidence="1 2">
    <name type="scientific">Caerostris darwini</name>
    <dbReference type="NCBI Taxonomy" id="1538125"/>
    <lineage>
        <taxon>Eukaryota</taxon>
        <taxon>Metazoa</taxon>
        <taxon>Ecdysozoa</taxon>
        <taxon>Arthropoda</taxon>
        <taxon>Chelicerata</taxon>
        <taxon>Arachnida</taxon>
        <taxon>Araneae</taxon>
        <taxon>Araneomorphae</taxon>
        <taxon>Entelegynae</taxon>
        <taxon>Araneoidea</taxon>
        <taxon>Araneidae</taxon>
        <taxon>Caerostris</taxon>
    </lineage>
</organism>
<name>A0AAV4SX67_9ARAC</name>